<dbReference type="Gene3D" id="3.30.70.1890">
    <property type="match status" value="1"/>
</dbReference>
<evidence type="ECO:0000313" key="5">
    <source>
        <dbReference type="EMBL" id="ACY96518.1"/>
    </source>
</evidence>
<dbReference type="STRING" id="471852.Tcur_0932"/>
<sequence length="229" mass="24983">MRFRLDVAADRPELAWRDVHGPARGVVYGLLKSQDPELSQQLHDVGWQGHALRPLAISPPIFSGAKKRKGAYATSSKGSVWIGSPVPRIAGCLLAALAGRQHLRWGEATLQIKGVEVENTPDHSSGEAVFETVSPVILKHEGRYLLPGDAAYEERLVHNLRHKADVLGLPSDVRVEVLAAGPRRRFDVQGAMRIGATVKLSITAAPRLLDAIYDWGLGLVSIQGFGWIR</sequence>
<dbReference type="eggNOG" id="COG1583">
    <property type="taxonomic scope" value="Bacteria"/>
</dbReference>
<organism evidence="5 6">
    <name type="scientific">Thermomonospora curvata (strain ATCC 19995 / DSM 43183 / JCM 3096 / KCTC 9072 / NBRC 15933 / NCIMB 10081 / Henssen B9)</name>
    <dbReference type="NCBI Taxonomy" id="471852"/>
    <lineage>
        <taxon>Bacteria</taxon>
        <taxon>Bacillati</taxon>
        <taxon>Actinomycetota</taxon>
        <taxon>Actinomycetes</taxon>
        <taxon>Streptosporangiales</taxon>
        <taxon>Thermomonosporaceae</taxon>
        <taxon>Thermomonospora</taxon>
    </lineage>
</organism>
<dbReference type="InterPro" id="IPR010156">
    <property type="entry name" value="CRISPR-assoc_prot_Cas6"/>
</dbReference>
<dbReference type="GO" id="GO:0051607">
    <property type="term" value="P:defense response to virus"/>
    <property type="evidence" value="ECO:0007669"/>
    <property type="project" value="UniProtKB-KW"/>
</dbReference>
<reference evidence="5 6" key="1">
    <citation type="journal article" date="2011" name="Stand. Genomic Sci.">
        <title>Complete genome sequence of Thermomonospora curvata type strain (B9).</title>
        <authorList>
            <person name="Chertkov O."/>
            <person name="Sikorski J."/>
            <person name="Nolan M."/>
            <person name="Lapidus A."/>
            <person name="Lucas S."/>
            <person name="Del Rio T.G."/>
            <person name="Tice H."/>
            <person name="Cheng J.F."/>
            <person name="Goodwin L."/>
            <person name="Pitluck S."/>
            <person name="Liolios K."/>
            <person name="Ivanova N."/>
            <person name="Mavromatis K."/>
            <person name="Mikhailova N."/>
            <person name="Ovchinnikova G."/>
            <person name="Pati A."/>
            <person name="Chen A."/>
            <person name="Palaniappan K."/>
            <person name="Djao O.D."/>
            <person name="Land M."/>
            <person name="Hauser L."/>
            <person name="Chang Y.J."/>
            <person name="Jeffries C.D."/>
            <person name="Brettin T."/>
            <person name="Han C."/>
            <person name="Detter J.C."/>
            <person name="Rohde M."/>
            <person name="Goker M."/>
            <person name="Woyke T."/>
            <person name="Bristow J."/>
            <person name="Eisen J.A."/>
            <person name="Markowitz V."/>
            <person name="Hugenholtz P."/>
            <person name="Klenk H.P."/>
            <person name="Kyrpides N.C."/>
        </authorList>
    </citation>
    <scope>NUCLEOTIDE SEQUENCE [LARGE SCALE GENOMIC DNA]</scope>
    <source>
        <strain evidence="6">ATCC 19995 / DSM 43183 / JCM 3096 / KCTC 9072 / NBRC 15933 / NCIMB 10081 / Henssen B9</strain>
    </source>
</reference>
<dbReference type="Proteomes" id="UP000001918">
    <property type="component" value="Chromosome"/>
</dbReference>
<keyword evidence="3" id="KW-0051">Antiviral defense</keyword>
<dbReference type="OrthoDB" id="4527536at2"/>
<dbReference type="InterPro" id="IPR045747">
    <property type="entry name" value="CRISPR-assoc_prot_Cas6_N_sf"/>
</dbReference>
<proteinExistence type="inferred from homology"/>
<comment type="similarity">
    <text evidence="1">Belongs to the CRISPR-associated protein Cas6/Cse3/CasE family.</text>
</comment>
<dbReference type="Pfam" id="PF01881">
    <property type="entry name" value="Cas_Cas6_C"/>
    <property type="match status" value="1"/>
</dbReference>
<dbReference type="HOGENOM" id="CLU_1145872_0_0_11"/>
<dbReference type="GO" id="GO:0016788">
    <property type="term" value="F:hydrolase activity, acting on ester bonds"/>
    <property type="evidence" value="ECO:0007669"/>
    <property type="project" value="InterPro"/>
</dbReference>
<dbReference type="InterPro" id="IPR049435">
    <property type="entry name" value="Cas_Cas6_C"/>
</dbReference>
<dbReference type="PANTHER" id="PTHR36984:SF1">
    <property type="entry name" value="CRISPR-ASSOCIATED ENDORIBONUCLEASE CAS6 1"/>
    <property type="match status" value="1"/>
</dbReference>
<dbReference type="KEGG" id="tcu:Tcur_0932"/>
<feature type="domain" description="CRISPR associated protein Cas6 C-terminal" evidence="4">
    <location>
        <begin position="120"/>
        <end position="228"/>
    </location>
</feature>
<gene>
    <name evidence="5" type="ordered locus">Tcur_0932</name>
</gene>
<evidence type="ECO:0000256" key="1">
    <source>
        <dbReference type="ARBA" id="ARBA00005937"/>
    </source>
</evidence>
<evidence type="ECO:0000259" key="4">
    <source>
        <dbReference type="Pfam" id="PF01881"/>
    </source>
</evidence>
<accession>D1A6P3</accession>
<keyword evidence="6" id="KW-1185">Reference proteome</keyword>
<dbReference type="CDD" id="cd21140">
    <property type="entry name" value="Cas6_I-like"/>
    <property type="match status" value="1"/>
</dbReference>
<dbReference type="EMBL" id="CP001738">
    <property type="protein sequence ID" value="ACY96518.1"/>
    <property type="molecule type" value="Genomic_DNA"/>
</dbReference>
<dbReference type="AlphaFoldDB" id="D1A6P3"/>
<protein>
    <submittedName>
        <fullName evidence="5">CRISPR-associated protein Cas6</fullName>
    </submittedName>
</protein>
<evidence type="ECO:0000256" key="2">
    <source>
        <dbReference type="ARBA" id="ARBA00022884"/>
    </source>
</evidence>
<dbReference type="PANTHER" id="PTHR36984">
    <property type="entry name" value="CRISPR-ASSOCIATED ENDORIBONUCLEASE CAS6 1"/>
    <property type="match status" value="1"/>
</dbReference>
<dbReference type="GO" id="GO:0003723">
    <property type="term" value="F:RNA binding"/>
    <property type="evidence" value="ECO:0007669"/>
    <property type="project" value="UniProtKB-KW"/>
</dbReference>
<dbReference type="NCBIfam" id="TIGR01877">
    <property type="entry name" value="cas_cas6"/>
    <property type="match status" value="1"/>
</dbReference>
<evidence type="ECO:0000256" key="3">
    <source>
        <dbReference type="ARBA" id="ARBA00023118"/>
    </source>
</evidence>
<name>D1A6P3_THECD</name>
<evidence type="ECO:0000313" key="6">
    <source>
        <dbReference type="Proteomes" id="UP000001918"/>
    </source>
</evidence>
<keyword evidence="2" id="KW-0694">RNA-binding</keyword>
<dbReference type="Gene3D" id="3.30.70.1900">
    <property type="match status" value="1"/>
</dbReference>